<dbReference type="AlphaFoldDB" id="A0A174VBL6"/>
<evidence type="ECO:0000259" key="3">
    <source>
        <dbReference type="Pfam" id="PF16344"/>
    </source>
</evidence>
<dbReference type="Pfam" id="PF16344">
    <property type="entry name" value="FecR_C"/>
    <property type="match status" value="1"/>
</dbReference>
<dbReference type="Proteomes" id="UP000095332">
    <property type="component" value="Unassembled WGS sequence"/>
</dbReference>
<evidence type="ECO:0000259" key="2">
    <source>
        <dbReference type="Pfam" id="PF04773"/>
    </source>
</evidence>
<dbReference type="InterPro" id="IPR012373">
    <property type="entry name" value="Ferrdict_sens_TM"/>
</dbReference>
<dbReference type="PIRSF" id="PIRSF018266">
    <property type="entry name" value="FecR"/>
    <property type="match status" value="1"/>
</dbReference>
<feature type="transmembrane region" description="Helical" evidence="1">
    <location>
        <begin position="106"/>
        <end position="126"/>
    </location>
</feature>
<reference evidence="4 5" key="1">
    <citation type="submission" date="2015-09" db="EMBL/GenBank/DDBJ databases">
        <authorList>
            <consortium name="Pathogen Informatics"/>
        </authorList>
    </citation>
    <scope>NUCLEOTIDE SEQUENCE [LARGE SCALE GENOMIC DNA]</scope>
    <source>
        <strain evidence="4 5">2789STDY5834948</strain>
    </source>
</reference>
<sequence length="350" mass="39755">MLVSSRFGQRVYNHVKRMEKSEYIILLERFLKGETTHDEERILVDWFKSDVSRDELRNYIQRKWEIASNSSIPTDLKERMFRKIQSRIESVAVEKKDVGRFSLRNIMRYAAIGLLVICAGLGGHLLTRYSRSVGVEKDYLVFAAKGQKASVVLPDGSKVWLNSDSEIKYTNLYGDGERIISLDGEAYFEVAKDSLNRFVVQAGDLAVEALGTSFNVKAYEEDNQAVVTLFQGKVKTSVGRDEAFLLPDQAVTYLKNTGQLKKSTLNDAYRACLWRNNELAFNDEALSEIAVLLNRMYNIQVVFKSEKVKALRFTGVITNNSLDNIIELISLTSPIIYTSKGDTIIIDEKK</sequence>
<evidence type="ECO:0000313" key="4">
    <source>
        <dbReference type="EMBL" id="CUQ29478.1"/>
    </source>
</evidence>
<dbReference type="InterPro" id="IPR006860">
    <property type="entry name" value="FecR"/>
</dbReference>
<feature type="domain" description="FecR protein" evidence="2">
    <location>
        <begin position="143"/>
        <end position="235"/>
    </location>
</feature>
<name>A0A174VBL6_PARDI</name>
<dbReference type="PANTHER" id="PTHR30273:SF2">
    <property type="entry name" value="PROTEIN FECR"/>
    <property type="match status" value="1"/>
</dbReference>
<protein>
    <submittedName>
        <fullName evidence="4">Fec operon regulator FecR</fullName>
    </submittedName>
</protein>
<dbReference type="Gene3D" id="3.55.50.30">
    <property type="match status" value="1"/>
</dbReference>
<evidence type="ECO:0000313" key="5">
    <source>
        <dbReference type="Proteomes" id="UP000095332"/>
    </source>
</evidence>
<feature type="domain" description="Protein FecR C-terminal" evidence="3">
    <location>
        <begin position="279"/>
        <end position="346"/>
    </location>
</feature>
<dbReference type="Pfam" id="PF04773">
    <property type="entry name" value="FecR"/>
    <property type="match status" value="1"/>
</dbReference>
<proteinExistence type="predicted"/>
<gene>
    <name evidence="4" type="ORF">ERS852560_02060</name>
</gene>
<dbReference type="InterPro" id="IPR032508">
    <property type="entry name" value="FecR_C"/>
</dbReference>
<evidence type="ECO:0000256" key="1">
    <source>
        <dbReference type="SAM" id="Phobius"/>
    </source>
</evidence>
<dbReference type="Gene3D" id="2.60.120.1440">
    <property type="match status" value="1"/>
</dbReference>
<keyword evidence="1" id="KW-1133">Transmembrane helix</keyword>
<dbReference type="GO" id="GO:0016989">
    <property type="term" value="F:sigma factor antagonist activity"/>
    <property type="evidence" value="ECO:0007669"/>
    <property type="project" value="TreeGrafter"/>
</dbReference>
<dbReference type="PANTHER" id="PTHR30273">
    <property type="entry name" value="PERIPLASMIC SIGNAL SENSOR AND SIGMA FACTOR ACTIVATOR FECR-RELATED"/>
    <property type="match status" value="1"/>
</dbReference>
<keyword evidence="1" id="KW-0812">Transmembrane</keyword>
<organism evidence="4 5">
    <name type="scientific">Parabacteroides distasonis</name>
    <dbReference type="NCBI Taxonomy" id="823"/>
    <lineage>
        <taxon>Bacteria</taxon>
        <taxon>Pseudomonadati</taxon>
        <taxon>Bacteroidota</taxon>
        <taxon>Bacteroidia</taxon>
        <taxon>Bacteroidales</taxon>
        <taxon>Tannerellaceae</taxon>
        <taxon>Parabacteroides</taxon>
    </lineage>
</organism>
<dbReference type="EMBL" id="CZBM01000007">
    <property type="protein sequence ID" value="CUQ29478.1"/>
    <property type="molecule type" value="Genomic_DNA"/>
</dbReference>
<keyword evidence="1" id="KW-0472">Membrane</keyword>
<accession>A0A174VBL6</accession>